<gene>
    <name evidence="16" type="ORF">TanjilG_29703</name>
</gene>
<feature type="region of interest" description="Disordered" evidence="13">
    <location>
        <begin position="1"/>
        <end position="23"/>
    </location>
</feature>
<evidence type="ECO:0000259" key="15">
    <source>
        <dbReference type="Pfam" id="PF01490"/>
    </source>
</evidence>
<keyword evidence="9 14" id="KW-1133">Transmembrane helix</keyword>
<evidence type="ECO:0000256" key="10">
    <source>
        <dbReference type="ARBA" id="ARBA00023136"/>
    </source>
</evidence>
<evidence type="ECO:0000256" key="4">
    <source>
        <dbReference type="ARBA" id="ARBA00022448"/>
    </source>
</evidence>
<comment type="function">
    <text evidence="12">Carrier protein involved in proton-driven auxin influx. Mediates the formation of auxin gradient from developing leaves (site of auxin biosynthesis) to tips by contributing to the loading of auxin in vascular tissues and facilitating acropetal (base to tip) auxin transport within inner tissues of the root apex, and basipetal (tip to base) auxin transport within outer tissues of the root apex. May be involved in lateral roots and nodules formation.</text>
</comment>
<protein>
    <recommendedName>
        <fullName evidence="15">Amino acid transporter transmembrane domain-containing protein</fullName>
    </recommendedName>
</protein>
<keyword evidence="5" id="KW-1003">Cell membrane</keyword>
<feature type="transmembrane region" description="Helical" evidence="14">
    <location>
        <begin position="228"/>
        <end position="250"/>
    </location>
</feature>
<feature type="transmembrane region" description="Helical" evidence="14">
    <location>
        <begin position="432"/>
        <end position="453"/>
    </location>
</feature>
<dbReference type="PANTHER" id="PTHR48017">
    <property type="entry name" value="OS05G0424000 PROTEIN-RELATED"/>
    <property type="match status" value="1"/>
</dbReference>
<proteinExistence type="inferred from homology"/>
<dbReference type="GO" id="GO:0015293">
    <property type="term" value="F:symporter activity"/>
    <property type="evidence" value="ECO:0007669"/>
    <property type="project" value="UniProtKB-KW"/>
</dbReference>
<keyword evidence="10 14" id="KW-0472">Membrane</keyword>
<feature type="transmembrane region" description="Helical" evidence="14">
    <location>
        <begin position="271"/>
        <end position="290"/>
    </location>
</feature>
<organism evidence="16 17">
    <name type="scientific">Lupinus angustifolius</name>
    <name type="common">Narrow-leaved blue lupine</name>
    <dbReference type="NCBI Taxonomy" id="3871"/>
    <lineage>
        <taxon>Eukaryota</taxon>
        <taxon>Viridiplantae</taxon>
        <taxon>Streptophyta</taxon>
        <taxon>Embryophyta</taxon>
        <taxon>Tracheophyta</taxon>
        <taxon>Spermatophyta</taxon>
        <taxon>Magnoliopsida</taxon>
        <taxon>eudicotyledons</taxon>
        <taxon>Gunneridae</taxon>
        <taxon>Pentapetalae</taxon>
        <taxon>rosids</taxon>
        <taxon>fabids</taxon>
        <taxon>Fabales</taxon>
        <taxon>Fabaceae</taxon>
        <taxon>Papilionoideae</taxon>
        <taxon>50 kb inversion clade</taxon>
        <taxon>genistoids sensu lato</taxon>
        <taxon>core genistoids</taxon>
        <taxon>Genisteae</taxon>
        <taxon>Lupinus</taxon>
    </lineage>
</organism>
<keyword evidence="11" id="KW-0927">Auxin signaling pathway</keyword>
<evidence type="ECO:0000256" key="5">
    <source>
        <dbReference type="ARBA" id="ARBA00022475"/>
    </source>
</evidence>
<evidence type="ECO:0000313" key="17">
    <source>
        <dbReference type="Proteomes" id="UP000188354"/>
    </source>
</evidence>
<dbReference type="Pfam" id="PF01490">
    <property type="entry name" value="Aa_trans"/>
    <property type="match status" value="1"/>
</dbReference>
<evidence type="ECO:0000313" key="16">
    <source>
        <dbReference type="EMBL" id="OIW02927.1"/>
    </source>
</evidence>
<evidence type="ECO:0000256" key="7">
    <source>
        <dbReference type="ARBA" id="ARBA00022847"/>
    </source>
</evidence>
<feature type="transmembrane region" description="Helical" evidence="14">
    <location>
        <begin position="119"/>
        <end position="140"/>
    </location>
</feature>
<sequence length="462" mass="50640">MEAIDQSSLNQSLSPFNHSAEPSKRTGNVWSASAHIITGVLGAGVLSLAWSMAQLGWVGGILCILLFALTTILSSNLLSDCYRFPHPQYGHIRNSSYAAAVNLYLGETRQIICGLLVNASLYGCTVAFVITSAASITAIFKSNCYHKEGHEALCNHGDTVYMILFGLVQVILSFIPDLHNMAWISATAALASLTYSFIELGLGIATVIKNGRIKGSVRGVAASNPADKIWLVFQALGDVAFAYPYTVILLEIQDTIKSPPPENKTMKKASLIAMSIVTFFYLCCGSFGYAAFGDQTPGNLLTGFGFYEPYWLIDLANVCIILQLVGCYQIFCQPIYGGVDRWCSKKYPNNGFVNNLYQLKLPLLPAFELNSFRICFRTAYVISTTGLGILFPYFNQVIGVLGALSFWPLAIYFPVEMYFVQEKIEAWSSKWIVLKTFSLVCFLLSVMGLIGSIEGIISQKLG</sequence>
<evidence type="ECO:0000256" key="3">
    <source>
        <dbReference type="ARBA" id="ARBA00005590"/>
    </source>
</evidence>
<dbReference type="GO" id="GO:0009734">
    <property type="term" value="P:auxin-activated signaling pathway"/>
    <property type="evidence" value="ECO:0007669"/>
    <property type="project" value="UniProtKB-KW"/>
</dbReference>
<keyword evidence="6 14" id="KW-0812">Transmembrane</keyword>
<dbReference type="OrthoDB" id="40134at2759"/>
<feature type="transmembrane region" description="Helical" evidence="14">
    <location>
        <begin position="400"/>
        <end position="420"/>
    </location>
</feature>
<evidence type="ECO:0000256" key="13">
    <source>
        <dbReference type="SAM" id="MobiDB-lite"/>
    </source>
</evidence>
<feature type="transmembrane region" description="Helical" evidence="14">
    <location>
        <begin position="310"/>
        <end position="331"/>
    </location>
</feature>
<feature type="transmembrane region" description="Helical" evidence="14">
    <location>
        <begin position="160"/>
        <end position="176"/>
    </location>
</feature>
<reference evidence="16 17" key="1">
    <citation type="journal article" date="2017" name="Plant Biotechnol. J.">
        <title>A comprehensive draft genome sequence for lupin (Lupinus angustifolius), an emerging health food: insights into plant-microbe interactions and legume evolution.</title>
        <authorList>
            <person name="Hane J.K."/>
            <person name="Ming Y."/>
            <person name="Kamphuis L.G."/>
            <person name="Nelson M.N."/>
            <person name="Garg G."/>
            <person name="Atkins C.A."/>
            <person name="Bayer P.E."/>
            <person name="Bravo A."/>
            <person name="Bringans S."/>
            <person name="Cannon S."/>
            <person name="Edwards D."/>
            <person name="Foley R."/>
            <person name="Gao L.L."/>
            <person name="Harrison M.J."/>
            <person name="Huang W."/>
            <person name="Hurgobin B."/>
            <person name="Li S."/>
            <person name="Liu C.W."/>
            <person name="McGrath A."/>
            <person name="Morahan G."/>
            <person name="Murray J."/>
            <person name="Weller J."/>
            <person name="Jian J."/>
            <person name="Singh K.B."/>
        </authorList>
    </citation>
    <scope>NUCLEOTIDE SEQUENCE [LARGE SCALE GENOMIC DNA]</scope>
    <source>
        <strain evidence="17">cv. Tanjil</strain>
        <tissue evidence="16">Whole plant</tissue>
    </source>
</reference>
<dbReference type="GO" id="GO:0005886">
    <property type="term" value="C:plasma membrane"/>
    <property type="evidence" value="ECO:0007669"/>
    <property type="project" value="UniProtKB-SubCell"/>
</dbReference>
<keyword evidence="8" id="KW-0029">Amino-acid transport</keyword>
<comment type="subcellular location">
    <subcellularLocation>
        <location evidence="2">Cell membrane</location>
    </subcellularLocation>
    <subcellularLocation>
        <location evidence="1">Endomembrane system</location>
        <topology evidence="1">Multi-pass membrane protein</topology>
    </subcellularLocation>
</comment>
<dbReference type="GO" id="GO:0012505">
    <property type="term" value="C:endomembrane system"/>
    <property type="evidence" value="ECO:0007669"/>
    <property type="project" value="UniProtKB-SubCell"/>
</dbReference>
<dbReference type="AlphaFoldDB" id="A0A4P1R6A7"/>
<feature type="transmembrane region" description="Helical" evidence="14">
    <location>
        <begin position="188"/>
        <end position="208"/>
    </location>
</feature>
<name>A0A4P1R6A7_LUPAN</name>
<evidence type="ECO:0000256" key="14">
    <source>
        <dbReference type="SAM" id="Phobius"/>
    </source>
</evidence>
<evidence type="ECO:0000256" key="8">
    <source>
        <dbReference type="ARBA" id="ARBA00022970"/>
    </source>
</evidence>
<evidence type="ECO:0000256" key="9">
    <source>
        <dbReference type="ARBA" id="ARBA00022989"/>
    </source>
</evidence>
<dbReference type="Proteomes" id="UP000188354">
    <property type="component" value="Chromosome LG11"/>
</dbReference>
<accession>A0A4P1R6A7</accession>
<evidence type="ECO:0000256" key="12">
    <source>
        <dbReference type="ARBA" id="ARBA00045588"/>
    </source>
</evidence>
<evidence type="ECO:0000256" key="11">
    <source>
        <dbReference type="ARBA" id="ARBA00023294"/>
    </source>
</evidence>
<evidence type="ECO:0000256" key="1">
    <source>
        <dbReference type="ARBA" id="ARBA00004127"/>
    </source>
</evidence>
<keyword evidence="7" id="KW-0769">Symport</keyword>
<comment type="similarity">
    <text evidence="3">Belongs to the amino acid/polyamine transporter 2 family. Amino acid/auxin permease (AAAP) (TC 2.A.18.1) subfamily.</text>
</comment>
<evidence type="ECO:0000256" key="2">
    <source>
        <dbReference type="ARBA" id="ARBA00004236"/>
    </source>
</evidence>
<dbReference type="KEGG" id="lang:109360232"/>
<evidence type="ECO:0000256" key="6">
    <source>
        <dbReference type="ARBA" id="ARBA00022692"/>
    </source>
</evidence>
<keyword evidence="4" id="KW-0813">Transport</keyword>
<dbReference type="Gramene" id="OIW02927">
    <property type="protein sequence ID" value="OIW02927"/>
    <property type="gene ID" value="TanjilG_29703"/>
</dbReference>
<feature type="transmembrane region" description="Helical" evidence="14">
    <location>
        <begin position="56"/>
        <end position="78"/>
    </location>
</feature>
<feature type="transmembrane region" description="Helical" evidence="14">
    <location>
        <begin position="29"/>
        <end position="50"/>
    </location>
</feature>
<dbReference type="EMBL" id="CM007371">
    <property type="protein sequence ID" value="OIW02927.1"/>
    <property type="molecule type" value="Genomic_DNA"/>
</dbReference>
<feature type="compositionally biased region" description="Polar residues" evidence="13">
    <location>
        <begin position="1"/>
        <end position="17"/>
    </location>
</feature>
<dbReference type="GO" id="GO:0006865">
    <property type="term" value="P:amino acid transport"/>
    <property type="evidence" value="ECO:0007669"/>
    <property type="project" value="UniProtKB-KW"/>
</dbReference>
<feature type="domain" description="Amino acid transporter transmembrane" evidence="15">
    <location>
        <begin position="26"/>
        <end position="457"/>
    </location>
</feature>
<dbReference type="InterPro" id="IPR013057">
    <property type="entry name" value="AA_transpt_TM"/>
</dbReference>
<keyword evidence="17" id="KW-1185">Reference proteome</keyword>